<sequence length="660" mass="75507">MESARLSNQMDAYLQWRQEIHRELTRYRGWLIDHNVQNPELESKLEQALQTLKEDKITIAFVGEFSRGKTELINALFFSHYGTRILPSGAGRTTMCPTELLYDHRSTESYIRLLPIETRMVGSSLASFRKIPDKWVFVPLNAEDPRMIKKAFAEVAQLKSVSPREASAMGFQIDLLEKDPNNEDKVLIPAWRHAMINFDHPLLRQGLTIIDTPGLNALGCEPELTFSLLPEAQSILFLLSASTGVSATDLDIWNRHIRDLSLRESTGVYAVLNKVDAVWDELEDDQYNKRILGDIRAQCARQLAIAPDEILSVSAKEGLLAQVEGNMERLDKSFLPELEELLSNDMMRRKEHLIQKSVIRDIHAMLHGSRKTLLRRRESVLAELRVLKAEESDRKSQLEKMLSQARHEQAFYHKKLILLKSSRKMILREGASMLEPVNSNKLAQYLKDAGKALTSSWTIVGMNNAIDSFFDNLNGDMVSLASQHEKLQAMVADIYAKYEAELGMAPLDYPRFSPRDYTTRLEDLRTKAGSFRRNLRKLLTEQKATSKRFLSTIVNEGSTIYRLYERAAKEWLNDVLLPLFQNAQEQKHLLDEHITKLRVLGNAEETSEQRIANMESMLEDLDEQVAQVEDMIKGLRKPAPIHQSRKVIPIISSQFSSRPL</sequence>
<feature type="domain" description="Dynamin N-terminal" evidence="2">
    <location>
        <begin position="59"/>
        <end position="274"/>
    </location>
</feature>
<dbReference type="InterPro" id="IPR045063">
    <property type="entry name" value="Dynamin_N"/>
</dbReference>
<dbReference type="KEGG" id="kak:Kalk_12880"/>
<dbReference type="OrthoDB" id="5295100at2"/>
<feature type="coiled-coil region" evidence="1">
    <location>
        <begin position="604"/>
        <end position="631"/>
    </location>
</feature>
<keyword evidence="4" id="KW-1185">Reference proteome</keyword>
<dbReference type="InterPro" id="IPR051943">
    <property type="entry name" value="TRAFAC_Dynamin-like_GTPase"/>
</dbReference>
<dbReference type="EMBL" id="CP022684">
    <property type="protein sequence ID" value="AUM13260.1"/>
    <property type="molecule type" value="Genomic_DNA"/>
</dbReference>
<evidence type="ECO:0000313" key="3">
    <source>
        <dbReference type="EMBL" id="AUM13260.1"/>
    </source>
</evidence>
<dbReference type="Proteomes" id="UP000235116">
    <property type="component" value="Chromosome"/>
</dbReference>
<dbReference type="SUPFAM" id="SSF52540">
    <property type="entry name" value="P-loop containing nucleoside triphosphate hydrolases"/>
    <property type="match status" value="1"/>
</dbReference>
<organism evidence="3 4">
    <name type="scientific">Ketobacter alkanivorans</name>
    <dbReference type="NCBI Taxonomy" id="1917421"/>
    <lineage>
        <taxon>Bacteria</taxon>
        <taxon>Pseudomonadati</taxon>
        <taxon>Pseudomonadota</taxon>
        <taxon>Gammaproteobacteria</taxon>
        <taxon>Pseudomonadales</taxon>
        <taxon>Ketobacteraceae</taxon>
        <taxon>Ketobacter</taxon>
    </lineage>
</organism>
<evidence type="ECO:0000313" key="4">
    <source>
        <dbReference type="Proteomes" id="UP000235116"/>
    </source>
</evidence>
<dbReference type="InterPro" id="IPR027417">
    <property type="entry name" value="P-loop_NTPase"/>
</dbReference>
<dbReference type="AlphaFoldDB" id="A0A2K9LLY6"/>
<name>A0A2K9LLY6_9GAMM</name>
<evidence type="ECO:0000259" key="2">
    <source>
        <dbReference type="Pfam" id="PF00350"/>
    </source>
</evidence>
<dbReference type="RefSeq" id="WP_101894638.1">
    <property type="nucleotide sequence ID" value="NZ_CP022684.1"/>
</dbReference>
<dbReference type="Gene3D" id="3.40.50.300">
    <property type="entry name" value="P-loop containing nucleotide triphosphate hydrolases"/>
    <property type="match status" value="2"/>
</dbReference>
<reference evidence="4" key="1">
    <citation type="submission" date="2017-08" db="EMBL/GenBank/DDBJ databases">
        <title>Direct submision.</title>
        <authorList>
            <person name="Kim S.-J."/>
            <person name="Rhee S.-K."/>
        </authorList>
    </citation>
    <scope>NUCLEOTIDE SEQUENCE [LARGE SCALE GENOMIC DNA]</scope>
    <source>
        <strain evidence="4">GI5</strain>
    </source>
</reference>
<dbReference type="PANTHER" id="PTHR43681:SF1">
    <property type="entry name" value="SARCALUMENIN"/>
    <property type="match status" value="1"/>
</dbReference>
<gene>
    <name evidence="3" type="ORF">Kalk_12880</name>
</gene>
<protein>
    <recommendedName>
        <fullName evidence="2">Dynamin N-terminal domain-containing protein</fullName>
    </recommendedName>
</protein>
<dbReference type="PANTHER" id="PTHR43681">
    <property type="entry name" value="TRANSMEMBRANE GTPASE FZO"/>
    <property type="match status" value="1"/>
</dbReference>
<accession>A0A2K9LLY6</accession>
<evidence type="ECO:0000256" key="1">
    <source>
        <dbReference type="SAM" id="Coils"/>
    </source>
</evidence>
<proteinExistence type="predicted"/>
<feature type="coiled-coil region" evidence="1">
    <location>
        <begin position="370"/>
        <end position="408"/>
    </location>
</feature>
<keyword evidence="1" id="KW-0175">Coiled coil</keyword>
<dbReference type="Pfam" id="PF00350">
    <property type="entry name" value="Dynamin_N"/>
    <property type="match status" value="1"/>
</dbReference>